<evidence type="ECO:0000259" key="1">
    <source>
        <dbReference type="PROSITE" id="PS51819"/>
    </source>
</evidence>
<dbReference type="AlphaFoldDB" id="A0A0A0HJ63"/>
<organism evidence="2 3">
    <name type="scientific">Roseovarius mucosus DSM 17069</name>
    <dbReference type="NCBI Taxonomy" id="1288298"/>
    <lineage>
        <taxon>Bacteria</taxon>
        <taxon>Pseudomonadati</taxon>
        <taxon>Pseudomonadota</taxon>
        <taxon>Alphaproteobacteria</taxon>
        <taxon>Rhodobacterales</taxon>
        <taxon>Roseobacteraceae</taxon>
        <taxon>Roseovarius</taxon>
    </lineage>
</organism>
<evidence type="ECO:0000313" key="3">
    <source>
        <dbReference type="Proteomes" id="UP000030021"/>
    </source>
</evidence>
<dbReference type="EMBL" id="AONH01000016">
    <property type="protein sequence ID" value="KGM86966.1"/>
    <property type="molecule type" value="Genomic_DNA"/>
</dbReference>
<dbReference type="PROSITE" id="PS51819">
    <property type="entry name" value="VOC"/>
    <property type="match status" value="1"/>
</dbReference>
<reference evidence="2 3" key="1">
    <citation type="submission" date="2013-01" db="EMBL/GenBank/DDBJ databases">
        <authorList>
            <person name="Fiebig A."/>
            <person name="Goeker M."/>
            <person name="Klenk H.-P.P."/>
        </authorList>
    </citation>
    <scope>NUCLEOTIDE SEQUENCE [LARGE SCALE GENOMIC DNA]</scope>
    <source>
        <strain evidence="2 3">DSM 17069</strain>
    </source>
</reference>
<dbReference type="InterPro" id="IPR029068">
    <property type="entry name" value="Glyas_Bleomycin-R_OHBP_Dase"/>
</dbReference>
<comment type="caution">
    <text evidence="2">The sequence shown here is derived from an EMBL/GenBank/DDBJ whole genome shotgun (WGS) entry which is preliminary data.</text>
</comment>
<dbReference type="GO" id="GO:0051213">
    <property type="term" value="F:dioxygenase activity"/>
    <property type="evidence" value="ECO:0007669"/>
    <property type="project" value="UniProtKB-KW"/>
</dbReference>
<feature type="domain" description="VOC" evidence="1">
    <location>
        <begin position="14"/>
        <end position="139"/>
    </location>
</feature>
<dbReference type="OrthoDB" id="9812656at2"/>
<dbReference type="InterPro" id="IPR004360">
    <property type="entry name" value="Glyas_Fos-R_dOase_dom"/>
</dbReference>
<evidence type="ECO:0000313" key="2">
    <source>
        <dbReference type="EMBL" id="KGM86966.1"/>
    </source>
</evidence>
<dbReference type="Gene3D" id="3.10.180.10">
    <property type="entry name" value="2,3-Dihydroxybiphenyl 1,2-Dioxygenase, domain 1"/>
    <property type="match status" value="1"/>
</dbReference>
<dbReference type="PANTHER" id="PTHR21366:SF22">
    <property type="entry name" value="VOC DOMAIN-CONTAINING PROTEIN"/>
    <property type="match status" value="1"/>
</dbReference>
<dbReference type="InterPro" id="IPR037523">
    <property type="entry name" value="VOC_core"/>
</dbReference>
<proteinExistence type="predicted"/>
<protein>
    <submittedName>
        <fullName evidence="2">Putative ring-cleavage extradiol dioxygenase</fullName>
    </submittedName>
</protein>
<dbReference type="Proteomes" id="UP000030021">
    <property type="component" value="Unassembled WGS sequence"/>
</dbReference>
<dbReference type="RefSeq" id="WP_037269117.1">
    <property type="nucleotide sequence ID" value="NZ_KN293975.1"/>
</dbReference>
<dbReference type="eggNOG" id="COG0346">
    <property type="taxonomic scope" value="Bacteria"/>
</dbReference>
<dbReference type="InterPro" id="IPR050383">
    <property type="entry name" value="GlyoxalaseI/FosfomycinResist"/>
</dbReference>
<accession>A0A0A0HJ63</accession>
<dbReference type="HOGENOM" id="CLU_099500_2_0_5"/>
<name>A0A0A0HJ63_9RHOB</name>
<sequence>MTDQDLPFAAPPAELLEAALYVPDIDSAERFYGGILGLDPIVRVGNRHVFYRVGAGILLIFNPEETCKPPNNPELPVPSHGAHGQGHFCFAVEGLALDDWRARLEAAGVEIEADFHWPNGARSIYFRDPAGNSIEMAEPRLWER</sequence>
<dbReference type="SUPFAM" id="SSF54593">
    <property type="entry name" value="Glyoxalase/Bleomycin resistance protein/Dihydroxybiphenyl dioxygenase"/>
    <property type="match status" value="1"/>
</dbReference>
<keyword evidence="2" id="KW-0223">Dioxygenase</keyword>
<gene>
    <name evidence="2" type="ORF">rosmuc_03267</name>
</gene>
<dbReference type="Pfam" id="PF00903">
    <property type="entry name" value="Glyoxalase"/>
    <property type="match status" value="1"/>
</dbReference>
<dbReference type="PANTHER" id="PTHR21366">
    <property type="entry name" value="GLYOXALASE FAMILY PROTEIN"/>
    <property type="match status" value="1"/>
</dbReference>
<dbReference type="PATRIC" id="fig|1288298.3.peg.3273"/>
<keyword evidence="2" id="KW-0560">Oxidoreductase</keyword>